<dbReference type="InterPro" id="IPR013783">
    <property type="entry name" value="Ig-like_fold"/>
</dbReference>
<evidence type="ECO:0000313" key="2">
    <source>
        <dbReference type="EMBL" id="SVC57626.1"/>
    </source>
</evidence>
<dbReference type="AlphaFoldDB" id="A0A382N976"/>
<dbReference type="Pfam" id="PF17963">
    <property type="entry name" value="Big_9"/>
    <property type="match status" value="2"/>
</dbReference>
<organism evidence="2">
    <name type="scientific">marine metagenome</name>
    <dbReference type="NCBI Taxonomy" id="408172"/>
    <lineage>
        <taxon>unclassified sequences</taxon>
        <taxon>metagenomes</taxon>
        <taxon>ecological metagenomes</taxon>
    </lineage>
</organism>
<dbReference type="PROSITE" id="PS50268">
    <property type="entry name" value="CADHERIN_2"/>
    <property type="match status" value="2"/>
</dbReference>
<dbReference type="NCBIfam" id="NF012211">
    <property type="entry name" value="tand_rpt_95"/>
    <property type="match status" value="2"/>
</dbReference>
<sequence>YPQSNLDTVSITIGPVNDVPELDISDQETNEEDPLTITVSGTDVDTGTGPGDENVLSYTAESSNPDTVAVTMDGDQLTMTPVLNFHGDVPITVTVEDNGGLSYDEIFVLTVNPVNDAPVIHAMAAAQNTNEDIPLTIGISGSDVDEGTASGDENILSFSAVSSDTNLVMVSTTSGDGSGDGTITFDVQQDQYGSADITVIISDNGGLSDSTETTLTVYPINDAPVIEQIDNQVTDEEVPLTISISASDVENDVLTLSAVSSNPDGVVVTMDGDQLTMAPTLNFNGTVNITVTAWDGFLEGNESFVATVDSVNDAPIVNNVAIEPSTPGFYDNLNLSYDYFDVEGDVESGTIVTWYRNGFEQEEFSNQLTVP</sequence>
<feature type="domain" description="Cadherin" evidence="1">
    <location>
        <begin position="28"/>
        <end position="120"/>
    </location>
</feature>
<dbReference type="EMBL" id="UINC01098817">
    <property type="protein sequence ID" value="SVC57626.1"/>
    <property type="molecule type" value="Genomic_DNA"/>
</dbReference>
<accession>A0A382N976</accession>
<dbReference type="Gene3D" id="2.60.40.10">
    <property type="entry name" value="Immunoglobulins"/>
    <property type="match status" value="2"/>
</dbReference>
<dbReference type="InterPro" id="IPR002126">
    <property type="entry name" value="Cadherin-like_dom"/>
</dbReference>
<dbReference type="GO" id="GO:0005509">
    <property type="term" value="F:calcium ion binding"/>
    <property type="evidence" value="ECO:0007669"/>
    <property type="project" value="InterPro"/>
</dbReference>
<proteinExistence type="predicted"/>
<dbReference type="SUPFAM" id="SSF49313">
    <property type="entry name" value="Cadherin-like"/>
    <property type="match status" value="2"/>
</dbReference>
<evidence type="ECO:0000259" key="1">
    <source>
        <dbReference type="PROSITE" id="PS50268"/>
    </source>
</evidence>
<dbReference type="GO" id="GO:0016020">
    <property type="term" value="C:membrane"/>
    <property type="evidence" value="ECO:0007669"/>
    <property type="project" value="InterPro"/>
</dbReference>
<dbReference type="GO" id="GO:0007156">
    <property type="term" value="P:homophilic cell adhesion via plasma membrane adhesion molecules"/>
    <property type="evidence" value="ECO:0007669"/>
    <property type="project" value="InterPro"/>
</dbReference>
<name>A0A382N976_9ZZZZ</name>
<feature type="non-terminal residue" evidence="2">
    <location>
        <position position="1"/>
    </location>
</feature>
<feature type="non-terminal residue" evidence="2">
    <location>
        <position position="371"/>
    </location>
</feature>
<gene>
    <name evidence="2" type="ORF">METZ01_LOCUS310480</name>
</gene>
<feature type="domain" description="Cadherin" evidence="1">
    <location>
        <begin position="117"/>
        <end position="226"/>
    </location>
</feature>
<reference evidence="2" key="1">
    <citation type="submission" date="2018-05" db="EMBL/GenBank/DDBJ databases">
        <authorList>
            <person name="Lanie J.A."/>
            <person name="Ng W.-L."/>
            <person name="Kazmierczak K.M."/>
            <person name="Andrzejewski T.M."/>
            <person name="Davidsen T.M."/>
            <person name="Wayne K.J."/>
            <person name="Tettelin H."/>
            <person name="Glass J.I."/>
            <person name="Rusch D."/>
            <person name="Podicherti R."/>
            <person name="Tsui H.-C.T."/>
            <person name="Winkler M.E."/>
        </authorList>
    </citation>
    <scope>NUCLEOTIDE SEQUENCE</scope>
</reference>
<protein>
    <recommendedName>
        <fullName evidence="1">Cadherin domain-containing protein</fullName>
    </recommendedName>
</protein>
<dbReference type="InterPro" id="IPR015919">
    <property type="entry name" value="Cadherin-like_sf"/>
</dbReference>